<gene>
    <name evidence="1" type="ORF">EDEG_03889</name>
</gene>
<proteinExistence type="predicted"/>
<dbReference type="AlphaFoldDB" id="J9DG35"/>
<dbReference type="InParanoid" id="J9DG35"/>
<organism evidence="1 2">
    <name type="scientific">Edhazardia aedis (strain USNM 41457)</name>
    <name type="common">Microsporidian parasite</name>
    <dbReference type="NCBI Taxonomy" id="1003232"/>
    <lineage>
        <taxon>Eukaryota</taxon>
        <taxon>Fungi</taxon>
        <taxon>Fungi incertae sedis</taxon>
        <taxon>Microsporidia</taxon>
        <taxon>Edhazardia</taxon>
    </lineage>
</organism>
<evidence type="ECO:0000313" key="1">
    <source>
        <dbReference type="EMBL" id="EJW01545.1"/>
    </source>
</evidence>
<comment type="caution">
    <text evidence="1">The sequence shown here is derived from an EMBL/GenBank/DDBJ whole genome shotgun (WGS) entry which is preliminary data.</text>
</comment>
<reference evidence="2" key="2">
    <citation type="submission" date="2015-07" db="EMBL/GenBank/DDBJ databases">
        <title>Contrasting host-pathogen interactions and genome evolution in two generalist and specialist microsporidian pathogens of mosquitoes.</title>
        <authorList>
            <consortium name="The Broad Institute Genomics Platform"/>
            <consortium name="The Broad Institute Genome Sequencing Center for Infectious Disease"/>
            <person name="Cuomo C.A."/>
            <person name="Sanscrainte N.D."/>
            <person name="Goldberg J.M."/>
            <person name="Heiman D."/>
            <person name="Young S."/>
            <person name="Zeng Q."/>
            <person name="Becnel J.J."/>
            <person name="Birren B.W."/>
        </authorList>
    </citation>
    <scope>NUCLEOTIDE SEQUENCE [LARGE SCALE GENOMIC DNA]</scope>
    <source>
        <strain evidence="2">USNM 41457</strain>
    </source>
</reference>
<dbReference type="Proteomes" id="UP000003163">
    <property type="component" value="Unassembled WGS sequence"/>
</dbReference>
<reference evidence="1 2" key="1">
    <citation type="submission" date="2011-08" db="EMBL/GenBank/DDBJ databases">
        <authorList>
            <person name="Liu Z.J."/>
            <person name="Shi F.L."/>
            <person name="Lu J.Q."/>
            <person name="Li M."/>
            <person name="Wang Z.L."/>
        </authorList>
    </citation>
    <scope>NUCLEOTIDE SEQUENCE [LARGE SCALE GENOMIC DNA]</scope>
    <source>
        <strain evidence="1 2">USNM 41457</strain>
    </source>
</reference>
<dbReference type="OrthoDB" id="2190913at2759"/>
<sequence>MDEILFELITTGISITNNRKYDFSKILEELRLLNYSAQEWYDNSEILLIDKEINPESKENLQNQMELITRIVDDANIDEDEITQLIHNGWVEKISAQEKHFNNNHPHVYKLSKRFLIQYKDYLKNNFDSFNDCKLCGILVNNDEYHSYCRGVIRSHTNATKNSILDEFE</sequence>
<keyword evidence="2" id="KW-1185">Reference proteome</keyword>
<accession>J9DG35</accession>
<dbReference type="VEuPathDB" id="MicrosporidiaDB:EDEG_03889"/>
<evidence type="ECO:0000313" key="2">
    <source>
        <dbReference type="Proteomes" id="UP000003163"/>
    </source>
</evidence>
<dbReference type="HOGENOM" id="CLU_1704221_0_0_1"/>
<dbReference type="EMBL" id="AFBI03000140">
    <property type="protein sequence ID" value="EJW01545.1"/>
    <property type="molecule type" value="Genomic_DNA"/>
</dbReference>
<name>J9DG35_EDHAE</name>
<protein>
    <submittedName>
        <fullName evidence="1">Uncharacterized protein</fullName>
    </submittedName>
</protein>